<feature type="region of interest" description="Disordered" evidence="6">
    <location>
        <begin position="220"/>
        <end position="242"/>
    </location>
</feature>
<evidence type="ECO:0000256" key="6">
    <source>
        <dbReference type="SAM" id="MobiDB-lite"/>
    </source>
</evidence>
<dbReference type="InterPro" id="IPR016024">
    <property type="entry name" value="ARM-type_fold"/>
</dbReference>
<protein>
    <recommendedName>
        <fullName evidence="3">RING-type E3 ubiquitin transferase</fullName>
        <ecNumber evidence="3">2.3.2.27</ecNumber>
    </recommendedName>
</protein>
<dbReference type="Proteomes" id="UP001140206">
    <property type="component" value="Chromosome 3"/>
</dbReference>
<dbReference type="EMBL" id="JAMFTS010000003">
    <property type="protein sequence ID" value="KAJ4769165.1"/>
    <property type="molecule type" value="Genomic_DNA"/>
</dbReference>
<dbReference type="InterPro" id="IPR011989">
    <property type="entry name" value="ARM-like"/>
</dbReference>
<evidence type="ECO:0000256" key="2">
    <source>
        <dbReference type="ARBA" id="ARBA00004906"/>
    </source>
</evidence>
<dbReference type="SUPFAM" id="SSF57850">
    <property type="entry name" value="RING/U-box"/>
    <property type="match status" value="1"/>
</dbReference>
<comment type="caution">
    <text evidence="8">The sequence shown here is derived from an EMBL/GenBank/DDBJ whole genome shotgun (WGS) entry which is preliminary data.</text>
</comment>
<dbReference type="CDD" id="cd16664">
    <property type="entry name" value="RING-Ubox_PUB"/>
    <property type="match status" value="1"/>
</dbReference>
<dbReference type="InterPro" id="IPR045210">
    <property type="entry name" value="RING-Ubox_PUB"/>
</dbReference>
<keyword evidence="4" id="KW-0808">Transferase</keyword>
<evidence type="ECO:0000259" key="7">
    <source>
        <dbReference type="PROSITE" id="PS51698"/>
    </source>
</evidence>
<dbReference type="Gene3D" id="1.25.10.10">
    <property type="entry name" value="Leucine-rich Repeat Variant"/>
    <property type="match status" value="1"/>
</dbReference>
<gene>
    <name evidence="8" type="ORF">LUZ62_053422</name>
</gene>
<dbReference type="GO" id="GO:0016567">
    <property type="term" value="P:protein ubiquitination"/>
    <property type="evidence" value="ECO:0007669"/>
    <property type="project" value="InterPro"/>
</dbReference>
<organism evidence="8 9">
    <name type="scientific">Rhynchospora pubera</name>
    <dbReference type="NCBI Taxonomy" id="906938"/>
    <lineage>
        <taxon>Eukaryota</taxon>
        <taxon>Viridiplantae</taxon>
        <taxon>Streptophyta</taxon>
        <taxon>Embryophyta</taxon>
        <taxon>Tracheophyta</taxon>
        <taxon>Spermatophyta</taxon>
        <taxon>Magnoliopsida</taxon>
        <taxon>Liliopsida</taxon>
        <taxon>Poales</taxon>
        <taxon>Cyperaceae</taxon>
        <taxon>Cyperoideae</taxon>
        <taxon>Rhynchosporeae</taxon>
        <taxon>Rhynchospora</taxon>
    </lineage>
</organism>
<feature type="domain" description="U-box" evidence="7">
    <location>
        <begin position="247"/>
        <end position="321"/>
    </location>
</feature>
<sequence>MMESDANESANGTQSNTDIKVHRLMCTVLRDVLDRVTWILPAIESARPGSRLGIQELCSINNHVEKGKLIIQHCMESSKLYLAITAEATLLRCQRIRSSLSQSLCLIQTLVQPILAAQIVEVIEYINDANFSIDPSEEEAGKSILELLHQADTSEELEFSIFQFVASKLNLTTPKSILIERRAIKKLLQSLSGDKESKKQGVLMYLLYLVKKHGKSAKENINPNTIKPDLKSHKPLKQENSIPCSVPPPPEFLCPISSKLMLDPVIISSGQTFERENIEKWFEEGNVTCPKTKTKLDNFSIIPNNAMKDLIASWRREHCMKSSQPSESTKVKSVFSQEKRGLGSESGSFSLSETLQNQYSITSLRDVSTPVIRDKIRDLPFQYDHSNISIASSDSSFVSDSSRVLKGTEGISGTLYELFPWSCDFQNHGSLCKFNREMFSRFFSDLSQLELEAQTKAVEEFKIVLKGDEETVYSMVSNGFVEELFEYLKGCCERCDLEALSIGLQLFLVFFKIGRFQMPYLNEDSFNLFSSLLETKARHEVLLILDKLTEESAYVSRITESDLILSLMQLVQTEEDADCLDLALKILCKIPTQYGEIASLVVTTEFITKIACLLNEETLAKYCLKLMGSLSYMEETLKVIVETDGCLASISEFLDTGTRQEQDHALVMLLSLCSDSFENCSLLMKEGVIPALVDISVNGSQEGKGNATKLLCLLRDLRNNELLTGSGSGSVSPTGSVSERIVDLNKENAIIEEVPTLKPSLGFFARKIKLFSKTRSGF</sequence>
<keyword evidence="9" id="KW-1185">Reference proteome</keyword>
<name>A0AAV8DMF1_9POAL</name>
<evidence type="ECO:0000256" key="3">
    <source>
        <dbReference type="ARBA" id="ARBA00012483"/>
    </source>
</evidence>
<dbReference type="PROSITE" id="PS51698">
    <property type="entry name" value="U_BOX"/>
    <property type="match status" value="1"/>
</dbReference>
<accession>A0AAV8DMF1</accession>
<evidence type="ECO:0000256" key="1">
    <source>
        <dbReference type="ARBA" id="ARBA00000900"/>
    </source>
</evidence>
<proteinExistence type="predicted"/>
<dbReference type="EC" id="2.3.2.27" evidence="3"/>
<dbReference type="GO" id="GO:0061630">
    <property type="term" value="F:ubiquitin protein ligase activity"/>
    <property type="evidence" value="ECO:0007669"/>
    <property type="project" value="UniProtKB-EC"/>
</dbReference>
<dbReference type="PANTHER" id="PTHR23315">
    <property type="entry name" value="U BOX DOMAIN-CONTAINING"/>
    <property type="match status" value="1"/>
</dbReference>
<evidence type="ECO:0000256" key="5">
    <source>
        <dbReference type="ARBA" id="ARBA00022786"/>
    </source>
</evidence>
<reference evidence="8" key="1">
    <citation type="submission" date="2022-08" db="EMBL/GenBank/DDBJ databases">
        <authorList>
            <person name="Marques A."/>
        </authorList>
    </citation>
    <scope>NUCLEOTIDE SEQUENCE</scope>
    <source>
        <strain evidence="8">RhyPub2mFocal</strain>
        <tissue evidence="8">Leaves</tissue>
    </source>
</reference>
<dbReference type="InterPro" id="IPR013083">
    <property type="entry name" value="Znf_RING/FYVE/PHD"/>
</dbReference>
<evidence type="ECO:0000256" key="4">
    <source>
        <dbReference type="ARBA" id="ARBA00022679"/>
    </source>
</evidence>
<evidence type="ECO:0000313" key="9">
    <source>
        <dbReference type="Proteomes" id="UP001140206"/>
    </source>
</evidence>
<dbReference type="Pfam" id="PF04564">
    <property type="entry name" value="U-box"/>
    <property type="match status" value="1"/>
</dbReference>
<evidence type="ECO:0000313" key="8">
    <source>
        <dbReference type="EMBL" id="KAJ4769165.1"/>
    </source>
</evidence>
<dbReference type="SUPFAM" id="SSF48371">
    <property type="entry name" value="ARM repeat"/>
    <property type="match status" value="1"/>
</dbReference>
<dbReference type="SMART" id="SM00504">
    <property type="entry name" value="Ubox"/>
    <property type="match status" value="1"/>
</dbReference>
<comment type="catalytic activity">
    <reaction evidence="1">
        <text>S-ubiquitinyl-[E2 ubiquitin-conjugating enzyme]-L-cysteine + [acceptor protein]-L-lysine = [E2 ubiquitin-conjugating enzyme]-L-cysteine + N(6)-ubiquitinyl-[acceptor protein]-L-lysine.</text>
        <dbReference type="EC" id="2.3.2.27"/>
    </reaction>
</comment>
<dbReference type="InterPro" id="IPR003613">
    <property type="entry name" value="Ubox_domain"/>
</dbReference>
<comment type="pathway">
    <text evidence="2">Protein modification; protein ubiquitination.</text>
</comment>
<dbReference type="AlphaFoldDB" id="A0AAV8DMF1"/>
<dbReference type="PANTHER" id="PTHR23315:SF240">
    <property type="entry name" value="U-BOX DOMAIN-CONTAINING PROTEIN 5"/>
    <property type="match status" value="1"/>
</dbReference>
<dbReference type="Gene3D" id="3.30.40.10">
    <property type="entry name" value="Zinc/RING finger domain, C3HC4 (zinc finger)"/>
    <property type="match status" value="1"/>
</dbReference>
<keyword evidence="5" id="KW-0833">Ubl conjugation pathway</keyword>